<dbReference type="Proteomes" id="UP001163255">
    <property type="component" value="Chromosome"/>
</dbReference>
<dbReference type="RefSeq" id="WP_262598148.1">
    <property type="nucleotide sequence ID" value="NZ_CP103300.1"/>
</dbReference>
<evidence type="ECO:0000256" key="3">
    <source>
        <dbReference type="ARBA" id="ARBA00022649"/>
    </source>
</evidence>
<dbReference type="PANTHER" id="PTHR36449">
    <property type="entry name" value="ACETYLTRANSFERASE-RELATED"/>
    <property type="match status" value="1"/>
</dbReference>
<evidence type="ECO:0000256" key="4">
    <source>
        <dbReference type="ARBA" id="ARBA00022679"/>
    </source>
</evidence>
<dbReference type="Gene3D" id="3.40.630.30">
    <property type="match status" value="1"/>
</dbReference>
<keyword evidence="2" id="KW-0678">Repressor</keyword>
<organism evidence="8 9">
    <name type="scientific">Endozoicomonas euniceicola</name>
    <dbReference type="NCBI Taxonomy" id="1234143"/>
    <lineage>
        <taxon>Bacteria</taxon>
        <taxon>Pseudomonadati</taxon>
        <taxon>Pseudomonadota</taxon>
        <taxon>Gammaproteobacteria</taxon>
        <taxon>Oceanospirillales</taxon>
        <taxon>Endozoicomonadaceae</taxon>
        <taxon>Endozoicomonas</taxon>
    </lineage>
</organism>
<dbReference type="InterPro" id="IPR000182">
    <property type="entry name" value="GNAT_dom"/>
</dbReference>
<protein>
    <submittedName>
        <fullName evidence="8">GNAT family N-acetyltransferase</fullName>
    </submittedName>
</protein>
<evidence type="ECO:0000313" key="8">
    <source>
        <dbReference type="EMBL" id="UYM15912.1"/>
    </source>
</evidence>
<reference evidence="8" key="1">
    <citation type="submission" date="2022-10" db="EMBL/GenBank/DDBJ databases">
        <title>Completed Genome Sequence of two octocoral isolated bacterium, Endozoicomonas euniceicola EF212T and Endozoicomonas gorgoniicola PS125T.</title>
        <authorList>
            <person name="Chiou Y.-J."/>
            <person name="Chen Y.-H."/>
        </authorList>
    </citation>
    <scope>NUCLEOTIDE SEQUENCE</scope>
    <source>
        <strain evidence="8">EF212</strain>
    </source>
</reference>
<keyword evidence="4" id="KW-0808">Transferase</keyword>
<keyword evidence="5" id="KW-0012">Acyltransferase</keyword>
<evidence type="ECO:0000256" key="2">
    <source>
        <dbReference type="ARBA" id="ARBA00022491"/>
    </source>
</evidence>
<comment type="similarity">
    <text evidence="1">Belongs to the acetyltransferase family. GNAT subfamily.</text>
</comment>
<dbReference type="EMBL" id="CP103300">
    <property type="protein sequence ID" value="UYM15912.1"/>
    <property type="molecule type" value="Genomic_DNA"/>
</dbReference>
<evidence type="ECO:0000259" key="7">
    <source>
        <dbReference type="PROSITE" id="PS51186"/>
    </source>
</evidence>
<evidence type="ECO:0000256" key="1">
    <source>
        <dbReference type="ARBA" id="ARBA00009342"/>
    </source>
</evidence>
<keyword evidence="3" id="KW-1277">Toxin-antitoxin system</keyword>
<evidence type="ECO:0000256" key="5">
    <source>
        <dbReference type="ARBA" id="ARBA00023315"/>
    </source>
</evidence>
<dbReference type="CDD" id="cd04301">
    <property type="entry name" value="NAT_SF"/>
    <property type="match status" value="1"/>
</dbReference>
<dbReference type="SUPFAM" id="SSF55729">
    <property type="entry name" value="Acyl-CoA N-acyltransferases (Nat)"/>
    <property type="match status" value="1"/>
</dbReference>
<dbReference type="Pfam" id="PF13508">
    <property type="entry name" value="Acetyltransf_7"/>
    <property type="match status" value="1"/>
</dbReference>
<gene>
    <name evidence="8" type="ORF">NX720_24345</name>
</gene>
<dbReference type="InterPro" id="IPR016181">
    <property type="entry name" value="Acyl_CoA_acyltransferase"/>
</dbReference>
<dbReference type="PANTHER" id="PTHR36449:SF1">
    <property type="entry name" value="ACETYLTRANSFERASE"/>
    <property type="match status" value="1"/>
</dbReference>
<comment type="catalytic activity">
    <reaction evidence="6">
        <text>glycyl-tRNA(Gly) + acetyl-CoA = N-acetylglycyl-tRNA(Gly) + CoA + H(+)</text>
        <dbReference type="Rhea" id="RHEA:81867"/>
        <dbReference type="Rhea" id="RHEA-COMP:9683"/>
        <dbReference type="Rhea" id="RHEA-COMP:19766"/>
        <dbReference type="ChEBI" id="CHEBI:15378"/>
        <dbReference type="ChEBI" id="CHEBI:57287"/>
        <dbReference type="ChEBI" id="CHEBI:57288"/>
        <dbReference type="ChEBI" id="CHEBI:78522"/>
        <dbReference type="ChEBI" id="CHEBI:232036"/>
    </reaction>
</comment>
<keyword evidence="9" id="KW-1185">Reference proteome</keyword>
<name>A0ABY6GT23_9GAMM</name>
<proteinExistence type="inferred from homology"/>
<feature type="domain" description="N-acetyltransferase" evidence="7">
    <location>
        <begin position="9"/>
        <end position="167"/>
    </location>
</feature>
<accession>A0ABY6GT23</accession>
<evidence type="ECO:0000256" key="6">
    <source>
        <dbReference type="ARBA" id="ARBA00049880"/>
    </source>
</evidence>
<evidence type="ECO:0000313" key="9">
    <source>
        <dbReference type="Proteomes" id="UP001163255"/>
    </source>
</evidence>
<sequence length="168" mass="18669">MGVIRAPELLTKDHNTDDFDCGHDVLTEWLKKTALKNQSANASRTFVVCKGDRVVGYYALSSGSIERMQTPKSLARNMPDPIPVTVLGRLAIDQEHQGMRIGSGLLKDAMMRTLVVSQHIGVKAMLVHAVSEEARQFYLQYGFKESPFNPMTLMLPVKHIVGLFPDQG</sequence>
<dbReference type="PROSITE" id="PS51186">
    <property type="entry name" value="GNAT"/>
    <property type="match status" value="1"/>
</dbReference>